<evidence type="ECO:0000256" key="3">
    <source>
        <dbReference type="ARBA" id="ARBA00022679"/>
    </source>
</evidence>
<dbReference type="InterPro" id="IPR000719">
    <property type="entry name" value="Prot_kinase_dom"/>
</dbReference>
<evidence type="ECO:0000256" key="12">
    <source>
        <dbReference type="PROSITE-ProRule" id="PRU10141"/>
    </source>
</evidence>
<evidence type="ECO:0000256" key="5">
    <source>
        <dbReference type="ARBA" id="ARBA00022729"/>
    </source>
</evidence>
<keyword evidence="10 13" id="KW-0472">Membrane</keyword>
<comment type="subcellular location">
    <subcellularLocation>
        <location evidence="1">Membrane</location>
        <topology evidence="1">Single-pass type I membrane protein</topology>
    </subcellularLocation>
</comment>
<evidence type="ECO:0000256" key="1">
    <source>
        <dbReference type="ARBA" id="ARBA00004479"/>
    </source>
</evidence>
<evidence type="ECO:0000313" key="16">
    <source>
        <dbReference type="EMBL" id="KAG6516535.1"/>
    </source>
</evidence>
<dbReference type="Pfam" id="PF07714">
    <property type="entry name" value="PK_Tyr_Ser-Thr"/>
    <property type="match status" value="1"/>
</dbReference>
<dbReference type="GO" id="GO:0005524">
    <property type="term" value="F:ATP binding"/>
    <property type="evidence" value="ECO:0007669"/>
    <property type="project" value="UniProtKB-UniRule"/>
</dbReference>
<keyword evidence="6 12" id="KW-0547">Nucleotide-binding</keyword>
<keyword evidence="11" id="KW-0325">Glycoprotein</keyword>
<feature type="signal peptide" evidence="14">
    <location>
        <begin position="1"/>
        <end position="26"/>
    </location>
</feature>
<evidence type="ECO:0000256" key="14">
    <source>
        <dbReference type="SAM" id="SignalP"/>
    </source>
</evidence>
<dbReference type="EMBL" id="JACMSC010000007">
    <property type="protein sequence ID" value="KAG6516535.1"/>
    <property type="molecule type" value="Genomic_DNA"/>
</dbReference>
<keyword evidence="7" id="KW-0418">Kinase</keyword>
<keyword evidence="8 12" id="KW-0067">ATP-binding</keyword>
<name>A0A8J5GY76_ZINOF</name>
<dbReference type="SMART" id="SM00220">
    <property type="entry name" value="S_TKc"/>
    <property type="match status" value="1"/>
</dbReference>
<dbReference type="GO" id="GO:0004674">
    <property type="term" value="F:protein serine/threonine kinase activity"/>
    <property type="evidence" value="ECO:0007669"/>
    <property type="project" value="UniProtKB-KW"/>
</dbReference>
<organism evidence="16 17">
    <name type="scientific">Zingiber officinale</name>
    <name type="common">Ginger</name>
    <name type="synonym">Amomum zingiber</name>
    <dbReference type="NCBI Taxonomy" id="94328"/>
    <lineage>
        <taxon>Eukaryota</taxon>
        <taxon>Viridiplantae</taxon>
        <taxon>Streptophyta</taxon>
        <taxon>Embryophyta</taxon>
        <taxon>Tracheophyta</taxon>
        <taxon>Spermatophyta</taxon>
        <taxon>Magnoliopsida</taxon>
        <taxon>Liliopsida</taxon>
        <taxon>Zingiberales</taxon>
        <taxon>Zingiberaceae</taxon>
        <taxon>Zingiber</taxon>
    </lineage>
</organism>
<evidence type="ECO:0000256" key="6">
    <source>
        <dbReference type="ARBA" id="ARBA00022741"/>
    </source>
</evidence>
<keyword evidence="17" id="KW-1185">Reference proteome</keyword>
<feature type="binding site" evidence="12">
    <location>
        <position position="360"/>
    </location>
    <ligand>
        <name>ATP</name>
        <dbReference type="ChEBI" id="CHEBI:30616"/>
    </ligand>
</feature>
<evidence type="ECO:0000256" key="11">
    <source>
        <dbReference type="ARBA" id="ARBA00023180"/>
    </source>
</evidence>
<evidence type="ECO:0000259" key="15">
    <source>
        <dbReference type="PROSITE" id="PS50011"/>
    </source>
</evidence>
<keyword evidence="3" id="KW-0808">Transferase</keyword>
<dbReference type="InterPro" id="IPR008271">
    <property type="entry name" value="Ser/Thr_kinase_AS"/>
</dbReference>
<evidence type="ECO:0000256" key="13">
    <source>
        <dbReference type="SAM" id="Phobius"/>
    </source>
</evidence>
<proteinExistence type="predicted"/>
<feature type="chain" id="PRO_5035293187" description="Protein kinase domain-containing protein" evidence="14">
    <location>
        <begin position="27"/>
        <end position="665"/>
    </location>
</feature>
<keyword evidence="2" id="KW-0723">Serine/threonine-protein kinase</keyword>
<dbReference type="FunFam" id="1.10.510.10:FF:000590">
    <property type="entry name" value="PR5-like receptor kinase"/>
    <property type="match status" value="1"/>
</dbReference>
<dbReference type="FunFam" id="3.30.200.20:FF:000178">
    <property type="entry name" value="serine/threonine-protein kinase PBS1-like"/>
    <property type="match status" value="1"/>
</dbReference>
<dbReference type="Proteomes" id="UP000734854">
    <property type="component" value="Unassembled WGS sequence"/>
</dbReference>
<feature type="domain" description="Protein kinase" evidence="15">
    <location>
        <begin position="332"/>
        <end position="628"/>
    </location>
</feature>
<dbReference type="InterPro" id="IPR045874">
    <property type="entry name" value="LRK10/LRL21-25-like"/>
</dbReference>
<dbReference type="PROSITE" id="PS00107">
    <property type="entry name" value="PROTEIN_KINASE_ATP"/>
    <property type="match status" value="1"/>
</dbReference>
<evidence type="ECO:0000256" key="2">
    <source>
        <dbReference type="ARBA" id="ARBA00022527"/>
    </source>
</evidence>
<keyword evidence="9 13" id="KW-1133">Transmembrane helix</keyword>
<dbReference type="InterPro" id="IPR017441">
    <property type="entry name" value="Protein_kinase_ATP_BS"/>
</dbReference>
<sequence length="665" mass="74516">MASFSTPLSVPLLFLLLLCHAALLLGKSHRPPSSCGDIDIQNPFRLCGDPDGCGNDSFELSCEGNRTVYSDSHSEKYLVTEISYRFYATTLRLMHSGFLSDTNCRLPNHSFKSNTFHMGRRFDEQYRILWASFMNCTQEVESQEYVAVPCLRGSSSTTYVVVNDNSYQLLYLKNSCSFLTTVPVENLLSPGDHDIFKLLRNGFLVYCTPLHSVKFCWEGLKYEALVTFAGPSLLSQITYAILFGLEFLSCVCNNRALADVLGILALVLRYLFLASLVARLILAPLCAFGFLLLNCWRRARAPEDAVEKFLRNQQQSLSPTRYAYTDIVAMTGHFRERLGQGGFGAVFKGHIMGTYPVAVKLLGGSNFHGQDFINEVDTIGRIHHLNVVRLLGFCSEGSKRALVYEFMPNGSLDRYIFSSKSNRNGACSSRRRLSSRKLNEIALGVARGINYLHTGCHMQILHFDIKPHNVLLDHNFTPKVSDFGLAKLCPKDCSLVSMSAARGTIGYIAPELISRSFGIISYKSDVYSFGMLLLEIAGRRRNVDHKAENSSQIYYPSWIYDQLVQLQEFGGAEADDINLEIDEIERKLSMVGLWCIQMKSYDRPSMSEAVEMLEGDINNIHMPPKPFFSSTQSQSQSNLVKVSYVQSSSVGLHGISDNDDLSELE</sequence>
<dbReference type="InterPro" id="IPR025287">
    <property type="entry name" value="WAK_GUB"/>
</dbReference>
<dbReference type="InterPro" id="IPR001245">
    <property type="entry name" value="Ser-Thr/Tyr_kinase_cat_dom"/>
</dbReference>
<dbReference type="PROSITE" id="PS50011">
    <property type="entry name" value="PROTEIN_KINASE_DOM"/>
    <property type="match status" value="1"/>
</dbReference>
<dbReference type="PROSITE" id="PS00108">
    <property type="entry name" value="PROTEIN_KINASE_ST"/>
    <property type="match status" value="1"/>
</dbReference>
<evidence type="ECO:0000256" key="4">
    <source>
        <dbReference type="ARBA" id="ARBA00022692"/>
    </source>
</evidence>
<dbReference type="GO" id="GO:0030247">
    <property type="term" value="F:polysaccharide binding"/>
    <property type="evidence" value="ECO:0007669"/>
    <property type="project" value="InterPro"/>
</dbReference>
<comment type="caution">
    <text evidence="16">The sequence shown here is derived from an EMBL/GenBank/DDBJ whole genome shotgun (WGS) entry which is preliminary data.</text>
</comment>
<reference evidence="16 17" key="1">
    <citation type="submission" date="2020-08" db="EMBL/GenBank/DDBJ databases">
        <title>Plant Genome Project.</title>
        <authorList>
            <person name="Zhang R.-G."/>
        </authorList>
    </citation>
    <scope>NUCLEOTIDE SEQUENCE [LARGE SCALE GENOMIC DNA]</scope>
    <source>
        <tissue evidence="16">Rhizome</tissue>
    </source>
</reference>
<dbReference type="OrthoDB" id="4062651at2759"/>
<evidence type="ECO:0000256" key="8">
    <source>
        <dbReference type="ARBA" id="ARBA00022840"/>
    </source>
</evidence>
<dbReference type="PANTHER" id="PTHR27009">
    <property type="entry name" value="RUST RESISTANCE KINASE LR10-RELATED"/>
    <property type="match status" value="1"/>
</dbReference>
<feature type="transmembrane region" description="Helical" evidence="13">
    <location>
        <begin position="260"/>
        <end position="293"/>
    </location>
</feature>
<dbReference type="Pfam" id="PF13947">
    <property type="entry name" value="GUB_WAK_bind"/>
    <property type="match status" value="1"/>
</dbReference>
<keyword evidence="4 13" id="KW-0812">Transmembrane</keyword>
<evidence type="ECO:0000256" key="10">
    <source>
        <dbReference type="ARBA" id="ARBA00023136"/>
    </source>
</evidence>
<evidence type="ECO:0000256" key="7">
    <source>
        <dbReference type="ARBA" id="ARBA00022777"/>
    </source>
</evidence>
<dbReference type="AlphaFoldDB" id="A0A8J5GY76"/>
<protein>
    <recommendedName>
        <fullName evidence="15">Protein kinase domain-containing protein</fullName>
    </recommendedName>
</protein>
<evidence type="ECO:0000313" key="17">
    <source>
        <dbReference type="Proteomes" id="UP000734854"/>
    </source>
</evidence>
<evidence type="ECO:0000256" key="9">
    <source>
        <dbReference type="ARBA" id="ARBA00022989"/>
    </source>
</evidence>
<gene>
    <name evidence="16" type="ORF">ZIOFF_027000</name>
</gene>
<dbReference type="GO" id="GO:0016020">
    <property type="term" value="C:membrane"/>
    <property type="evidence" value="ECO:0007669"/>
    <property type="project" value="UniProtKB-SubCell"/>
</dbReference>
<keyword evidence="5 14" id="KW-0732">Signal</keyword>
<accession>A0A8J5GY76</accession>